<evidence type="ECO:0000256" key="1">
    <source>
        <dbReference type="SAM" id="MobiDB-lite"/>
    </source>
</evidence>
<evidence type="ECO:0000313" key="2">
    <source>
        <dbReference type="EMBL" id="PWN95197.1"/>
    </source>
</evidence>
<organism evidence="2 3">
    <name type="scientific">Tilletiopsis washingtonensis</name>
    <dbReference type="NCBI Taxonomy" id="58919"/>
    <lineage>
        <taxon>Eukaryota</taxon>
        <taxon>Fungi</taxon>
        <taxon>Dikarya</taxon>
        <taxon>Basidiomycota</taxon>
        <taxon>Ustilaginomycotina</taxon>
        <taxon>Exobasidiomycetes</taxon>
        <taxon>Entylomatales</taxon>
        <taxon>Entylomatales incertae sedis</taxon>
        <taxon>Tilletiopsis</taxon>
    </lineage>
</organism>
<feature type="compositionally biased region" description="Low complexity" evidence="1">
    <location>
        <begin position="140"/>
        <end position="150"/>
    </location>
</feature>
<feature type="compositionally biased region" description="Basic and acidic residues" evidence="1">
    <location>
        <begin position="242"/>
        <end position="258"/>
    </location>
</feature>
<protein>
    <submittedName>
        <fullName evidence="2">Uncharacterized protein</fullName>
    </submittedName>
</protein>
<accession>A0A316Z0D6</accession>
<dbReference type="AlphaFoldDB" id="A0A316Z0D6"/>
<dbReference type="RefSeq" id="XP_025595476.1">
    <property type="nucleotide sequence ID" value="XM_025739204.1"/>
</dbReference>
<name>A0A316Z0D6_9BASI</name>
<dbReference type="GeneID" id="37266750"/>
<proteinExistence type="predicted"/>
<dbReference type="Proteomes" id="UP000245946">
    <property type="component" value="Unassembled WGS sequence"/>
</dbReference>
<gene>
    <name evidence="2" type="ORF">FA09DRAFT_153483</name>
</gene>
<evidence type="ECO:0000313" key="3">
    <source>
        <dbReference type="Proteomes" id="UP000245946"/>
    </source>
</evidence>
<sequence>MAGEEGIGWRARGLGLRCKGGSWCGGERRRGVKEVGAAGWKEGSERRLKGALTSRERQRRGSVLRCNGGAAGRASSVRQRATGSRRSRSTSAAPLCGCPWPRRPIASRCGDLSACSAQRGPSHADLGACLRRPSLHMQRAARSPPAARRSISTPFRVDSQTAARPSENHPRPCLLPRELRCAAPPSFLARGPGRGAACSRVSGVGGAAFAAPGSCGAGADGAPHQHAARSVRGCLSSAEGASQRRPERGKARPQRRREAVLRRVQVRLLRCCCATPFFCPRSPQQAHL</sequence>
<feature type="region of interest" description="Disordered" evidence="1">
    <location>
        <begin position="228"/>
        <end position="258"/>
    </location>
</feature>
<reference evidence="2 3" key="1">
    <citation type="journal article" date="2018" name="Mol. Biol. Evol.">
        <title>Broad Genomic Sampling Reveals a Smut Pathogenic Ancestry of the Fungal Clade Ustilaginomycotina.</title>
        <authorList>
            <person name="Kijpornyongpan T."/>
            <person name="Mondo S.J."/>
            <person name="Barry K."/>
            <person name="Sandor L."/>
            <person name="Lee J."/>
            <person name="Lipzen A."/>
            <person name="Pangilinan J."/>
            <person name="LaButti K."/>
            <person name="Hainaut M."/>
            <person name="Henrissat B."/>
            <person name="Grigoriev I.V."/>
            <person name="Spatafora J.W."/>
            <person name="Aime M.C."/>
        </authorList>
    </citation>
    <scope>NUCLEOTIDE SEQUENCE [LARGE SCALE GENOMIC DNA]</scope>
    <source>
        <strain evidence="2 3">MCA 4186</strain>
    </source>
</reference>
<dbReference type="EMBL" id="KZ819306">
    <property type="protein sequence ID" value="PWN95197.1"/>
    <property type="molecule type" value="Genomic_DNA"/>
</dbReference>
<keyword evidence="3" id="KW-1185">Reference proteome</keyword>
<feature type="region of interest" description="Disordered" evidence="1">
    <location>
        <begin position="66"/>
        <end position="93"/>
    </location>
</feature>
<feature type="region of interest" description="Disordered" evidence="1">
    <location>
        <begin position="136"/>
        <end position="171"/>
    </location>
</feature>